<sequence length="152" mass="18029">MVTKNFNIIKGVVFMMNNINNRNKIFLVISLFFLVLSLSYIIYYELYLRELSAITFSLLHPQAIALLGRPVFFSSLFAILGRTFLLVSKFNITDKFRKYYMYLFTFFLLVYFTLLFFHFFVGLPYLLFLFLYNSSTLFILLGILLSFTVQNE</sequence>
<dbReference type="AlphaFoldDB" id="A0A2T0VVZ3"/>
<name>A0A2T0VVZ3_9LACT</name>
<feature type="transmembrane region" description="Helical" evidence="1">
    <location>
        <begin position="126"/>
        <end position="149"/>
    </location>
</feature>
<feature type="transmembrane region" description="Helical" evidence="1">
    <location>
        <begin position="99"/>
        <end position="120"/>
    </location>
</feature>
<organism evidence="2 3">
    <name type="scientific">Alkalibacterium olivapovliticus</name>
    <dbReference type="NCBI Taxonomy" id="99907"/>
    <lineage>
        <taxon>Bacteria</taxon>
        <taxon>Bacillati</taxon>
        <taxon>Bacillota</taxon>
        <taxon>Bacilli</taxon>
        <taxon>Lactobacillales</taxon>
        <taxon>Carnobacteriaceae</taxon>
        <taxon>Alkalibacterium</taxon>
    </lineage>
</organism>
<dbReference type="EMBL" id="PVTO01000033">
    <property type="protein sequence ID" value="PRY75914.1"/>
    <property type="molecule type" value="Genomic_DNA"/>
</dbReference>
<keyword evidence="1" id="KW-1133">Transmembrane helix</keyword>
<evidence type="ECO:0000313" key="3">
    <source>
        <dbReference type="Proteomes" id="UP000238205"/>
    </source>
</evidence>
<evidence type="ECO:0000256" key="1">
    <source>
        <dbReference type="SAM" id="Phobius"/>
    </source>
</evidence>
<comment type="caution">
    <text evidence="2">The sequence shown here is derived from an EMBL/GenBank/DDBJ whole genome shotgun (WGS) entry which is preliminary data.</text>
</comment>
<keyword evidence="1" id="KW-0472">Membrane</keyword>
<gene>
    <name evidence="2" type="ORF">CLV38_13319</name>
</gene>
<keyword evidence="1" id="KW-0812">Transmembrane</keyword>
<proteinExistence type="predicted"/>
<protein>
    <submittedName>
        <fullName evidence="2">Uncharacterized protein</fullName>
    </submittedName>
</protein>
<feature type="transmembrane region" description="Helical" evidence="1">
    <location>
        <begin position="63"/>
        <end position="87"/>
    </location>
</feature>
<keyword evidence="3" id="KW-1185">Reference proteome</keyword>
<dbReference type="Proteomes" id="UP000238205">
    <property type="component" value="Unassembled WGS sequence"/>
</dbReference>
<evidence type="ECO:0000313" key="2">
    <source>
        <dbReference type="EMBL" id="PRY75914.1"/>
    </source>
</evidence>
<feature type="transmembrane region" description="Helical" evidence="1">
    <location>
        <begin position="25"/>
        <end position="43"/>
    </location>
</feature>
<reference evidence="2 3" key="1">
    <citation type="submission" date="2018-03" db="EMBL/GenBank/DDBJ databases">
        <title>Genomic Encyclopedia of Archaeal and Bacterial Type Strains, Phase II (KMG-II): from individual species to whole genera.</title>
        <authorList>
            <person name="Goeker M."/>
        </authorList>
    </citation>
    <scope>NUCLEOTIDE SEQUENCE [LARGE SCALE GENOMIC DNA]</scope>
    <source>
        <strain evidence="2 3">DSM 13175</strain>
    </source>
</reference>
<accession>A0A2T0VVZ3</accession>